<dbReference type="InterPro" id="IPR000792">
    <property type="entry name" value="Tscrpt_reg_LuxR_C"/>
</dbReference>
<protein>
    <submittedName>
        <fullName evidence="4">LuxR family transcriptional regulator</fullName>
    </submittedName>
</protein>
<dbReference type="InterPro" id="IPR027417">
    <property type="entry name" value="P-loop_NTPase"/>
</dbReference>
<dbReference type="PANTHER" id="PTHR16305">
    <property type="entry name" value="TESTICULAR SOLUBLE ADENYLYL CYCLASE"/>
    <property type="match status" value="1"/>
</dbReference>
<dbReference type="SUPFAM" id="SSF46894">
    <property type="entry name" value="C-terminal effector domain of the bipartite response regulators"/>
    <property type="match status" value="1"/>
</dbReference>
<keyword evidence="1" id="KW-0547">Nucleotide-binding</keyword>
<evidence type="ECO:0000313" key="4">
    <source>
        <dbReference type="EMBL" id="PWB96447.1"/>
    </source>
</evidence>
<dbReference type="Gene3D" id="1.10.10.10">
    <property type="entry name" value="Winged helix-like DNA-binding domain superfamily/Winged helix DNA-binding domain"/>
    <property type="match status" value="1"/>
</dbReference>
<sequence length="911" mass="97350">MSKLLGRRLECREVEQLLVEAQASRSAVLVVHGDAGMGKTALLEHLRDAAVASRFRVESSTGIEAETQFAFAGLHQFCAPFLEHLSALPEPQQIALGVALGMRSGPAPDRFLIGLATLNLVAEGAEQDPLLCLVDDAQWLDQASAEVVAFVARRVDAERLAMVFGVRDVGGVPSVFSGLPGLKLTGLDGAAARRLLDTAFLSPLDNEVRERIIAEARGNPLALLELPANVAAARLAGGYALPDLSDLPGRIEHGFQRRSNDLPEATQLLLLAAAAEPTGDPVLLFRATTELGMDSGSAAPAEAAGLIEIDSRVRFRHPLVRSAVYRSANPADRRRVHSALAAATDADLDPDRRAWHRAQAVRGVDEEAAADLERSAGRALARGGYAAAGAFLQRSTELTPEVADRTRRALEAAQAMHSAGASQAALDLLTTAEGGSPNALERARIQLLRAQIAFHINQVAEVPEMLADAAATLASSDPALSRETYLHALDTAIINGLPKVALIADRALAAPTVAPPRPVDLLLDGLAVTIVRGVEAGTPRLRLALDALSQSINEGTVVEGGSQPWLWLASRLAVGILDEERAHQLAEYDVTLSRSTGALARLPAALVFHAHVLTFSGKIARAEELGAEAEIVTESTGGFRLRRIRAVLAAWRGDRALVAESNDLTLRDERVPEGSGEAALAHYASAVLHNGLGDYSLAQRAAAKTCDSAELSLSTIALPELIEASVRAGDQESAAHALERFSSRARASGSAWALGLEARSRALTITGAAAEEHYLAAIAHLSGTRIAREAARAHLVYGEWLRREGRRQEARDHLRTAHELLSDMGVEAFAERAARELHATGEHARKRTARPSDELTAQELHIARLVATGATSREVGSQLFLSPRTIESHLRNIFRKLEITSRRQLKELQLT</sequence>
<dbReference type="PANTHER" id="PTHR16305:SF35">
    <property type="entry name" value="TRANSCRIPTIONAL ACTIVATOR DOMAIN"/>
    <property type="match status" value="1"/>
</dbReference>
<dbReference type="SUPFAM" id="SSF52540">
    <property type="entry name" value="P-loop containing nucleoside triphosphate hydrolases"/>
    <property type="match status" value="1"/>
</dbReference>
<dbReference type="EMBL" id="QEEX01000001">
    <property type="protein sequence ID" value="PWB96447.1"/>
    <property type="molecule type" value="Genomic_DNA"/>
</dbReference>
<evidence type="ECO:0000259" key="3">
    <source>
        <dbReference type="PROSITE" id="PS50043"/>
    </source>
</evidence>
<evidence type="ECO:0000256" key="2">
    <source>
        <dbReference type="ARBA" id="ARBA00022840"/>
    </source>
</evidence>
<gene>
    <name evidence="4" type="ORF">DF220_00250</name>
</gene>
<feature type="domain" description="HTH luxR-type" evidence="3">
    <location>
        <begin position="848"/>
        <end position="911"/>
    </location>
</feature>
<dbReference type="Pfam" id="PF13191">
    <property type="entry name" value="AAA_16"/>
    <property type="match status" value="1"/>
</dbReference>
<dbReference type="AlphaFoldDB" id="A0A2U1SXU2"/>
<dbReference type="Pfam" id="PF00196">
    <property type="entry name" value="GerE"/>
    <property type="match status" value="1"/>
</dbReference>
<dbReference type="GO" id="GO:0005737">
    <property type="term" value="C:cytoplasm"/>
    <property type="evidence" value="ECO:0007669"/>
    <property type="project" value="TreeGrafter"/>
</dbReference>
<dbReference type="InterPro" id="IPR041664">
    <property type="entry name" value="AAA_16"/>
</dbReference>
<dbReference type="GO" id="GO:0006355">
    <property type="term" value="P:regulation of DNA-templated transcription"/>
    <property type="evidence" value="ECO:0007669"/>
    <property type="project" value="InterPro"/>
</dbReference>
<keyword evidence="5" id="KW-1185">Reference proteome</keyword>
<proteinExistence type="predicted"/>
<evidence type="ECO:0000313" key="5">
    <source>
        <dbReference type="Proteomes" id="UP000244978"/>
    </source>
</evidence>
<keyword evidence="2" id="KW-0067">ATP-binding</keyword>
<dbReference type="Proteomes" id="UP000244978">
    <property type="component" value="Unassembled WGS sequence"/>
</dbReference>
<dbReference type="InterPro" id="IPR016032">
    <property type="entry name" value="Sig_transdc_resp-reg_C-effctor"/>
</dbReference>
<dbReference type="InterPro" id="IPR011990">
    <property type="entry name" value="TPR-like_helical_dom_sf"/>
</dbReference>
<dbReference type="GO" id="GO:0004016">
    <property type="term" value="F:adenylate cyclase activity"/>
    <property type="evidence" value="ECO:0007669"/>
    <property type="project" value="TreeGrafter"/>
</dbReference>
<name>A0A2U1SXU2_9MICO</name>
<dbReference type="CDD" id="cd06170">
    <property type="entry name" value="LuxR_C_like"/>
    <property type="match status" value="1"/>
</dbReference>
<organism evidence="4 5">
    <name type="scientific">Homoserinimonas hongtaonis</name>
    <dbReference type="NCBI Taxonomy" id="2079791"/>
    <lineage>
        <taxon>Bacteria</taxon>
        <taxon>Bacillati</taxon>
        <taxon>Actinomycetota</taxon>
        <taxon>Actinomycetes</taxon>
        <taxon>Micrococcales</taxon>
        <taxon>Microbacteriaceae</taxon>
        <taxon>Homoserinimonas</taxon>
    </lineage>
</organism>
<comment type="caution">
    <text evidence="4">The sequence shown here is derived from an EMBL/GenBank/DDBJ whole genome shotgun (WGS) entry which is preliminary data.</text>
</comment>
<dbReference type="RefSeq" id="WP_108996655.1">
    <property type="nucleotide sequence ID" value="NZ_QEEX01000001.1"/>
</dbReference>
<dbReference type="PROSITE" id="PS00622">
    <property type="entry name" value="HTH_LUXR_1"/>
    <property type="match status" value="1"/>
</dbReference>
<dbReference type="GO" id="GO:0003677">
    <property type="term" value="F:DNA binding"/>
    <property type="evidence" value="ECO:0007669"/>
    <property type="project" value="InterPro"/>
</dbReference>
<dbReference type="SUPFAM" id="SSF48452">
    <property type="entry name" value="TPR-like"/>
    <property type="match status" value="1"/>
</dbReference>
<dbReference type="InterPro" id="IPR036388">
    <property type="entry name" value="WH-like_DNA-bd_sf"/>
</dbReference>
<dbReference type="PRINTS" id="PR00038">
    <property type="entry name" value="HTHLUXR"/>
</dbReference>
<dbReference type="GO" id="GO:0005524">
    <property type="term" value="F:ATP binding"/>
    <property type="evidence" value="ECO:0007669"/>
    <property type="project" value="UniProtKB-KW"/>
</dbReference>
<accession>A0A2U1SXU2</accession>
<dbReference type="PROSITE" id="PS50043">
    <property type="entry name" value="HTH_LUXR_2"/>
    <property type="match status" value="1"/>
</dbReference>
<reference evidence="5" key="1">
    <citation type="submission" date="2018-04" db="EMBL/GenBank/DDBJ databases">
        <authorList>
            <person name="Liu S."/>
            <person name="Wang Z."/>
            <person name="Li J."/>
        </authorList>
    </citation>
    <scope>NUCLEOTIDE SEQUENCE [LARGE SCALE GENOMIC DNA]</scope>
    <source>
        <strain evidence="5">S1194</strain>
    </source>
</reference>
<dbReference type="SMART" id="SM00421">
    <property type="entry name" value="HTH_LUXR"/>
    <property type="match status" value="1"/>
</dbReference>
<evidence type="ECO:0000256" key="1">
    <source>
        <dbReference type="ARBA" id="ARBA00022741"/>
    </source>
</evidence>